<evidence type="ECO:0000256" key="1">
    <source>
        <dbReference type="SAM" id="MobiDB-lite"/>
    </source>
</evidence>
<feature type="transmembrane region" description="Helical" evidence="2">
    <location>
        <begin position="546"/>
        <end position="567"/>
    </location>
</feature>
<feature type="compositionally biased region" description="Low complexity" evidence="1">
    <location>
        <begin position="498"/>
        <end position="510"/>
    </location>
</feature>
<keyword evidence="2" id="KW-1133">Transmembrane helix</keyword>
<keyword evidence="2" id="KW-0812">Transmembrane</keyword>
<feature type="compositionally biased region" description="Basic and acidic residues" evidence="1">
    <location>
        <begin position="739"/>
        <end position="755"/>
    </location>
</feature>
<dbReference type="SUPFAM" id="SSF54236">
    <property type="entry name" value="Ubiquitin-like"/>
    <property type="match status" value="1"/>
</dbReference>
<protein>
    <recommendedName>
        <fullName evidence="5">Ubiquitin-like domain-containing protein</fullName>
    </recommendedName>
</protein>
<dbReference type="PANTHER" id="PTHR12943:SF27">
    <property type="entry name" value="HOMOCYSTEINE-INDUCED ENDOPLASMIC RETICULUM PROTEIN, ISOFORM A"/>
    <property type="match status" value="1"/>
</dbReference>
<feature type="compositionally biased region" description="Low complexity" evidence="1">
    <location>
        <begin position="715"/>
        <end position="734"/>
    </location>
</feature>
<evidence type="ECO:0000313" key="4">
    <source>
        <dbReference type="Proteomes" id="UP001172159"/>
    </source>
</evidence>
<dbReference type="Gene3D" id="3.10.20.90">
    <property type="entry name" value="Phosphatidylinositol 3-kinase Catalytic Subunit, Chain A, domain 1"/>
    <property type="match status" value="1"/>
</dbReference>
<feature type="transmembrane region" description="Helical" evidence="2">
    <location>
        <begin position="579"/>
        <end position="601"/>
    </location>
</feature>
<proteinExistence type="predicted"/>
<evidence type="ECO:0000313" key="3">
    <source>
        <dbReference type="EMBL" id="KAK0739700.1"/>
    </source>
</evidence>
<dbReference type="InterPro" id="IPR039751">
    <property type="entry name" value="HERPUD1/2"/>
</dbReference>
<feature type="region of interest" description="Disordered" evidence="1">
    <location>
        <begin position="320"/>
        <end position="385"/>
    </location>
</feature>
<organism evidence="3 4">
    <name type="scientific">Apiosordaria backusii</name>
    <dbReference type="NCBI Taxonomy" id="314023"/>
    <lineage>
        <taxon>Eukaryota</taxon>
        <taxon>Fungi</taxon>
        <taxon>Dikarya</taxon>
        <taxon>Ascomycota</taxon>
        <taxon>Pezizomycotina</taxon>
        <taxon>Sordariomycetes</taxon>
        <taxon>Sordariomycetidae</taxon>
        <taxon>Sordariales</taxon>
        <taxon>Lasiosphaeriaceae</taxon>
        <taxon>Apiosordaria</taxon>
    </lineage>
</organism>
<keyword evidence="4" id="KW-1185">Reference proteome</keyword>
<reference evidence="3" key="1">
    <citation type="submission" date="2023-06" db="EMBL/GenBank/DDBJ databases">
        <title>Genome-scale phylogeny and comparative genomics of the fungal order Sordariales.</title>
        <authorList>
            <consortium name="Lawrence Berkeley National Laboratory"/>
            <person name="Hensen N."/>
            <person name="Bonometti L."/>
            <person name="Westerberg I."/>
            <person name="Brannstrom I.O."/>
            <person name="Guillou S."/>
            <person name="Cros-Aarteil S."/>
            <person name="Calhoun S."/>
            <person name="Haridas S."/>
            <person name="Kuo A."/>
            <person name="Mondo S."/>
            <person name="Pangilinan J."/>
            <person name="Riley R."/>
            <person name="Labutti K."/>
            <person name="Andreopoulos B."/>
            <person name="Lipzen A."/>
            <person name="Chen C."/>
            <person name="Yanf M."/>
            <person name="Daum C."/>
            <person name="Ng V."/>
            <person name="Clum A."/>
            <person name="Steindorff A."/>
            <person name="Ohm R."/>
            <person name="Martin F."/>
            <person name="Silar P."/>
            <person name="Natvig D."/>
            <person name="Lalanne C."/>
            <person name="Gautier V."/>
            <person name="Ament-Velasquez S.L."/>
            <person name="Kruys A."/>
            <person name="Hutchinson M.I."/>
            <person name="Powell A.J."/>
            <person name="Barry K."/>
            <person name="Miller A.N."/>
            <person name="Grigoriev I.V."/>
            <person name="Debuchy R."/>
            <person name="Gladieux P."/>
            <person name="Thoren M.H."/>
            <person name="Johannesson H."/>
        </authorList>
    </citation>
    <scope>NUCLEOTIDE SEQUENCE</scope>
    <source>
        <strain evidence="3">CBS 540.89</strain>
    </source>
</reference>
<sequence length="769" mass="83299">MADEQPAPQEDAPLVVNLQILQPNTSSLSFHGTLATTTLRQLKTMVRDALPSQPADEQIRFIYRGRPLTRDTDTLLDVFTEQVIRSSGDQQSLHMVIRDHANHPSGNTPQLGTPNRGQSPAPGSANPPPDNHAQPPFARQPQIQFHPQHGIRVTAGGFIPPPQPVVHHPQHPQHQDMVQWVAHLQREAFQRQAVAQMNAQRQFLGYGLPLDGGLHHAQVIGAEHQVHALTRDMVGPNGQQVRITVQNEGPAIVPAAASVPGGTGPTSNPGIHRPLSANEIHNIVHGADAARAAQTMTDAMHRSASGASLASMAANLANSNGPIQPIQPGVTTPLYPGVSRHASRSATPDPFARHAGYGIPQLQRPTQPQAQPQTQPQGPQQGQSQTRALDDLEVHILYDQAGPRALLVSSPLEVYTSRPPNTLPARPQQLVYPPMAFGAPPMAGVPGPFFYQPPLYPQPFVLPPAFQPNPMPFAFQQPQPGQVPAAYQPQPDVTAQVQPQQGQAQAGFQPHPVDGLRHRAHQGQVAPPGNPPVAGPPQLGHHGNPGGWVVAAWPTLWLLIRLAAFAFWFSYSNPSWERWLSLGIASLILLAFHTGILNTLINEVFQPIREHIENLMRNPEAQNQQGPVQNAPVGAGQDGNPNPNPVETARRLVAQRRNANGNWLRDQARWLERAGILLLASLAPGVTERRIQLLELGARAERLAAEAAAERERAAAQAAQEAQEDGTAQEAQTEGQPPRQEDGAGHDQQGEHQPEHPVQVQPQAPWVEV</sequence>
<dbReference type="AlphaFoldDB" id="A0AA40EGY5"/>
<feature type="compositionally biased region" description="Low complexity" evidence="1">
    <location>
        <begin position="756"/>
        <end position="769"/>
    </location>
</feature>
<evidence type="ECO:0000256" key="2">
    <source>
        <dbReference type="SAM" id="Phobius"/>
    </source>
</evidence>
<evidence type="ECO:0008006" key="5">
    <source>
        <dbReference type="Google" id="ProtNLM"/>
    </source>
</evidence>
<feature type="region of interest" description="Disordered" evidence="1">
    <location>
        <begin position="100"/>
        <end position="138"/>
    </location>
</feature>
<dbReference type="EMBL" id="JAUKTV010000004">
    <property type="protein sequence ID" value="KAK0739700.1"/>
    <property type="molecule type" value="Genomic_DNA"/>
</dbReference>
<feature type="region of interest" description="Disordered" evidence="1">
    <location>
        <begin position="498"/>
        <end position="540"/>
    </location>
</feature>
<dbReference type="PANTHER" id="PTHR12943">
    <property type="entry name" value="HOMOCYSTEINE-RESPONSIVE ENDOPLASMIC RETICULUM-RESIDENT UNIQUITIN-LIKE DOMAIN HERPUD PROTEIN FAMILY MEMBER"/>
    <property type="match status" value="1"/>
</dbReference>
<gene>
    <name evidence="3" type="ORF">B0T21DRAFT_346986</name>
</gene>
<feature type="compositionally biased region" description="Low complexity" evidence="1">
    <location>
        <begin position="360"/>
        <end position="385"/>
    </location>
</feature>
<accession>A0AA40EGY5</accession>
<feature type="region of interest" description="Disordered" evidence="1">
    <location>
        <begin position="152"/>
        <end position="173"/>
    </location>
</feature>
<comment type="caution">
    <text evidence="3">The sequence shown here is derived from an EMBL/GenBank/DDBJ whole genome shotgun (WGS) entry which is preliminary data.</text>
</comment>
<dbReference type="Proteomes" id="UP001172159">
    <property type="component" value="Unassembled WGS sequence"/>
</dbReference>
<feature type="compositionally biased region" description="Polar residues" evidence="1">
    <location>
        <begin position="104"/>
        <end position="118"/>
    </location>
</feature>
<feature type="region of interest" description="Disordered" evidence="1">
    <location>
        <begin position="622"/>
        <end position="646"/>
    </location>
</feature>
<keyword evidence="2" id="KW-0472">Membrane</keyword>
<dbReference type="GO" id="GO:0030968">
    <property type="term" value="P:endoplasmic reticulum unfolded protein response"/>
    <property type="evidence" value="ECO:0007669"/>
    <property type="project" value="TreeGrafter"/>
</dbReference>
<dbReference type="InterPro" id="IPR029071">
    <property type="entry name" value="Ubiquitin-like_domsf"/>
</dbReference>
<feature type="region of interest" description="Disordered" evidence="1">
    <location>
        <begin position="711"/>
        <end position="769"/>
    </location>
</feature>
<name>A0AA40EGY5_9PEZI</name>